<keyword evidence="5" id="KW-1185">Reference proteome</keyword>
<accession>A0A4R6S1P9</accession>
<dbReference type="InterPro" id="IPR002347">
    <property type="entry name" value="SDR_fam"/>
</dbReference>
<dbReference type="CDD" id="cd05233">
    <property type="entry name" value="SDR_c"/>
    <property type="match status" value="1"/>
</dbReference>
<dbReference type="AlphaFoldDB" id="A0A4R6S1P9"/>
<dbReference type="PANTHER" id="PTHR24321:SF8">
    <property type="entry name" value="ESTRADIOL 17-BETA-DEHYDROGENASE 8-RELATED"/>
    <property type="match status" value="1"/>
</dbReference>
<dbReference type="Pfam" id="PF00106">
    <property type="entry name" value="adh_short"/>
    <property type="match status" value="1"/>
</dbReference>
<dbReference type="GO" id="GO:0016491">
    <property type="term" value="F:oxidoreductase activity"/>
    <property type="evidence" value="ECO:0007669"/>
    <property type="project" value="UniProtKB-KW"/>
</dbReference>
<evidence type="ECO:0000313" key="5">
    <source>
        <dbReference type="Proteomes" id="UP000295601"/>
    </source>
</evidence>
<evidence type="ECO:0000256" key="1">
    <source>
        <dbReference type="ARBA" id="ARBA00006484"/>
    </source>
</evidence>
<comment type="similarity">
    <text evidence="1 3">Belongs to the short-chain dehydrogenases/reductases (SDR) family.</text>
</comment>
<protein>
    <submittedName>
        <fullName evidence="4">NADP-dependent 3-hydroxy acid dehydrogenase YdfG</fullName>
    </submittedName>
</protein>
<evidence type="ECO:0000256" key="2">
    <source>
        <dbReference type="ARBA" id="ARBA00023002"/>
    </source>
</evidence>
<dbReference type="OrthoDB" id="7064009at2"/>
<evidence type="ECO:0000256" key="3">
    <source>
        <dbReference type="RuleBase" id="RU000363"/>
    </source>
</evidence>
<dbReference type="EMBL" id="SNYA01000004">
    <property type="protein sequence ID" value="TDP92565.1"/>
    <property type="molecule type" value="Genomic_DNA"/>
</dbReference>
<reference evidence="4 5" key="1">
    <citation type="submission" date="2019-03" db="EMBL/GenBank/DDBJ databases">
        <title>Genomic analyses of the natural microbiome of Caenorhabditis elegans.</title>
        <authorList>
            <person name="Samuel B."/>
        </authorList>
    </citation>
    <scope>NUCLEOTIDE SEQUENCE [LARGE SCALE GENOMIC DNA]</scope>
    <source>
        <strain evidence="4 5">JUb18</strain>
    </source>
</reference>
<sequence>MSTQVVPGRFDGKTAIVTGAGSGIGKAIAQRLLAEGGTVIASDVSAERLSEFAAEAQTDRLRTVVSDVTVEADIAQLLDAAGGVVDVVANNAGIMDGFYPVAEVPDDVWQRVFDINVTGVMRLSRAVLPGMVERGSGAIVNTASAAGLRGNAAGAAYTASKHAVVGLTKHSAYMYGRQGVRVNAVAPGGVATNVDGSFQSEYAAKLMGPAFQAIGLAPATPEELASAITWLLSDDAANVNGVILASDGGWSAQ</sequence>
<evidence type="ECO:0000313" key="4">
    <source>
        <dbReference type="EMBL" id="TDP92565.1"/>
    </source>
</evidence>
<comment type="caution">
    <text evidence="4">The sequence shown here is derived from an EMBL/GenBank/DDBJ whole genome shotgun (WGS) entry which is preliminary data.</text>
</comment>
<dbReference type="PRINTS" id="PR00081">
    <property type="entry name" value="GDHRDH"/>
</dbReference>
<dbReference type="RefSeq" id="WP_133616723.1">
    <property type="nucleotide sequence ID" value="NZ_SNYA01000004.1"/>
</dbReference>
<organism evidence="4 5">
    <name type="scientific">Leucobacter luti</name>
    <dbReference type="NCBI Taxonomy" id="340320"/>
    <lineage>
        <taxon>Bacteria</taxon>
        <taxon>Bacillati</taxon>
        <taxon>Actinomycetota</taxon>
        <taxon>Actinomycetes</taxon>
        <taxon>Micrococcales</taxon>
        <taxon>Microbacteriaceae</taxon>
        <taxon>Leucobacter</taxon>
    </lineage>
</organism>
<dbReference type="PRINTS" id="PR00080">
    <property type="entry name" value="SDRFAMILY"/>
</dbReference>
<dbReference type="FunFam" id="3.40.50.720:FF:000084">
    <property type="entry name" value="Short-chain dehydrogenase reductase"/>
    <property type="match status" value="1"/>
</dbReference>
<dbReference type="Proteomes" id="UP000295601">
    <property type="component" value="Unassembled WGS sequence"/>
</dbReference>
<proteinExistence type="inferred from homology"/>
<dbReference type="Gene3D" id="3.40.50.720">
    <property type="entry name" value="NAD(P)-binding Rossmann-like Domain"/>
    <property type="match status" value="1"/>
</dbReference>
<gene>
    <name evidence="4" type="ORF">EDF62_1779</name>
</gene>
<keyword evidence="2" id="KW-0560">Oxidoreductase</keyword>
<name>A0A4R6S1P9_9MICO</name>
<dbReference type="InterPro" id="IPR036291">
    <property type="entry name" value="NAD(P)-bd_dom_sf"/>
</dbReference>
<dbReference type="PANTHER" id="PTHR24321">
    <property type="entry name" value="DEHYDROGENASES, SHORT CHAIN"/>
    <property type="match status" value="1"/>
</dbReference>
<dbReference type="SUPFAM" id="SSF51735">
    <property type="entry name" value="NAD(P)-binding Rossmann-fold domains"/>
    <property type="match status" value="1"/>
</dbReference>